<feature type="region of interest" description="Disordered" evidence="1">
    <location>
        <begin position="26"/>
        <end position="55"/>
    </location>
</feature>
<evidence type="ECO:0000256" key="1">
    <source>
        <dbReference type="SAM" id="MobiDB-lite"/>
    </source>
</evidence>
<feature type="compositionally biased region" description="Low complexity" evidence="1">
    <location>
        <begin position="44"/>
        <end position="55"/>
    </location>
</feature>
<proteinExistence type="predicted"/>
<reference evidence="2 3" key="1">
    <citation type="journal article" date="2019" name="Commun. Biol.">
        <title>The bagworm genome reveals a unique fibroin gene that provides high tensile strength.</title>
        <authorList>
            <person name="Kono N."/>
            <person name="Nakamura H."/>
            <person name="Ohtoshi R."/>
            <person name="Tomita M."/>
            <person name="Numata K."/>
            <person name="Arakawa K."/>
        </authorList>
    </citation>
    <scope>NUCLEOTIDE SEQUENCE [LARGE SCALE GENOMIC DNA]</scope>
</reference>
<dbReference type="EMBL" id="BGZK01000443">
    <property type="protein sequence ID" value="GBP43853.1"/>
    <property type="molecule type" value="Genomic_DNA"/>
</dbReference>
<protein>
    <submittedName>
        <fullName evidence="2">Uncharacterized protein</fullName>
    </submittedName>
</protein>
<name>A0A4C1VYI2_EUMVA</name>
<evidence type="ECO:0000313" key="3">
    <source>
        <dbReference type="Proteomes" id="UP000299102"/>
    </source>
</evidence>
<evidence type="ECO:0000313" key="2">
    <source>
        <dbReference type="EMBL" id="GBP43853.1"/>
    </source>
</evidence>
<gene>
    <name evidence="2" type="ORF">EVAR_82285_1</name>
</gene>
<dbReference type="Proteomes" id="UP000299102">
    <property type="component" value="Unassembled WGS sequence"/>
</dbReference>
<comment type="caution">
    <text evidence="2">The sequence shown here is derived from an EMBL/GenBank/DDBJ whole genome shotgun (WGS) entry which is preliminary data.</text>
</comment>
<accession>A0A4C1VYI2</accession>
<organism evidence="2 3">
    <name type="scientific">Eumeta variegata</name>
    <name type="common">Bagworm moth</name>
    <name type="synonym">Eumeta japonica</name>
    <dbReference type="NCBI Taxonomy" id="151549"/>
    <lineage>
        <taxon>Eukaryota</taxon>
        <taxon>Metazoa</taxon>
        <taxon>Ecdysozoa</taxon>
        <taxon>Arthropoda</taxon>
        <taxon>Hexapoda</taxon>
        <taxon>Insecta</taxon>
        <taxon>Pterygota</taxon>
        <taxon>Neoptera</taxon>
        <taxon>Endopterygota</taxon>
        <taxon>Lepidoptera</taxon>
        <taxon>Glossata</taxon>
        <taxon>Ditrysia</taxon>
        <taxon>Tineoidea</taxon>
        <taxon>Psychidae</taxon>
        <taxon>Oiketicinae</taxon>
        <taxon>Eumeta</taxon>
    </lineage>
</organism>
<sequence>MHRRADLELLASLNCRASLPAEYEPPREAARAGASSDLGGGRAAGRAAPSPAFSSDGGARYRCRLTIRCFLLGHVVGGLGGVLLRVRRGRGRQCIGLRAVGARPAAHAHALVQIRTYLRGKIDSFRHTRGDGAQTRRRRRPPVSIILHFTLGNI</sequence>
<keyword evidence="3" id="KW-1185">Reference proteome</keyword>
<dbReference type="AlphaFoldDB" id="A0A4C1VYI2"/>